<reference evidence="1" key="1">
    <citation type="journal article" date="2019" name="bioRxiv">
        <title>The Genome of the Zebra Mussel, Dreissena polymorpha: A Resource for Invasive Species Research.</title>
        <authorList>
            <person name="McCartney M.A."/>
            <person name="Auch B."/>
            <person name="Kono T."/>
            <person name="Mallez S."/>
            <person name="Zhang Y."/>
            <person name="Obille A."/>
            <person name="Becker A."/>
            <person name="Abrahante J.E."/>
            <person name="Garbe J."/>
            <person name="Badalamenti J.P."/>
            <person name="Herman A."/>
            <person name="Mangelson H."/>
            <person name="Liachko I."/>
            <person name="Sullivan S."/>
            <person name="Sone E.D."/>
            <person name="Koren S."/>
            <person name="Silverstein K.A.T."/>
            <person name="Beckman K.B."/>
            <person name="Gohl D.M."/>
        </authorList>
    </citation>
    <scope>NUCLEOTIDE SEQUENCE</scope>
    <source>
        <strain evidence="1">Duluth1</strain>
        <tissue evidence="1">Whole animal</tissue>
    </source>
</reference>
<name>A0A9D4HUU1_DREPO</name>
<dbReference type="AlphaFoldDB" id="A0A9D4HUU1"/>
<comment type="caution">
    <text evidence="1">The sequence shown here is derived from an EMBL/GenBank/DDBJ whole genome shotgun (WGS) entry which is preliminary data.</text>
</comment>
<accession>A0A9D4HUU1</accession>
<organism evidence="1 2">
    <name type="scientific">Dreissena polymorpha</name>
    <name type="common">Zebra mussel</name>
    <name type="synonym">Mytilus polymorpha</name>
    <dbReference type="NCBI Taxonomy" id="45954"/>
    <lineage>
        <taxon>Eukaryota</taxon>
        <taxon>Metazoa</taxon>
        <taxon>Spiralia</taxon>
        <taxon>Lophotrochozoa</taxon>
        <taxon>Mollusca</taxon>
        <taxon>Bivalvia</taxon>
        <taxon>Autobranchia</taxon>
        <taxon>Heteroconchia</taxon>
        <taxon>Euheterodonta</taxon>
        <taxon>Imparidentia</taxon>
        <taxon>Neoheterodontei</taxon>
        <taxon>Myida</taxon>
        <taxon>Dreissenoidea</taxon>
        <taxon>Dreissenidae</taxon>
        <taxon>Dreissena</taxon>
    </lineage>
</organism>
<keyword evidence="2" id="KW-1185">Reference proteome</keyword>
<evidence type="ECO:0000313" key="2">
    <source>
        <dbReference type="Proteomes" id="UP000828390"/>
    </source>
</evidence>
<proteinExistence type="predicted"/>
<gene>
    <name evidence="1" type="ORF">DPMN_040242</name>
</gene>
<protein>
    <submittedName>
        <fullName evidence="1">Uncharacterized protein</fullName>
    </submittedName>
</protein>
<dbReference type="EMBL" id="JAIWYP010000011">
    <property type="protein sequence ID" value="KAH3733807.1"/>
    <property type="molecule type" value="Genomic_DNA"/>
</dbReference>
<sequence>MYSRYSRVSQVLEAFQDTASCTVVTRGKVRYWKPSKTQQSVQLSLAGKSGTGSLPRHSSLYSCHSRVSQVLEAFQDSAVCTVVTRG</sequence>
<reference evidence="1" key="2">
    <citation type="submission" date="2020-11" db="EMBL/GenBank/DDBJ databases">
        <authorList>
            <person name="McCartney M.A."/>
            <person name="Auch B."/>
            <person name="Kono T."/>
            <person name="Mallez S."/>
            <person name="Becker A."/>
            <person name="Gohl D.M."/>
            <person name="Silverstein K.A.T."/>
            <person name="Koren S."/>
            <person name="Bechman K.B."/>
            <person name="Herman A."/>
            <person name="Abrahante J.E."/>
            <person name="Garbe J."/>
        </authorList>
    </citation>
    <scope>NUCLEOTIDE SEQUENCE</scope>
    <source>
        <strain evidence="1">Duluth1</strain>
        <tissue evidence="1">Whole animal</tissue>
    </source>
</reference>
<evidence type="ECO:0000313" key="1">
    <source>
        <dbReference type="EMBL" id="KAH3733807.1"/>
    </source>
</evidence>
<dbReference type="Proteomes" id="UP000828390">
    <property type="component" value="Unassembled WGS sequence"/>
</dbReference>